<dbReference type="InParanoid" id="A0A4S2MJC1"/>
<name>A0A4S2MJC1_9PEZI</name>
<dbReference type="EMBL" id="ML220162">
    <property type="protein sequence ID" value="TGZ76942.1"/>
    <property type="molecule type" value="Genomic_DNA"/>
</dbReference>
<accession>A0A4S2MJC1</accession>
<dbReference type="AlphaFoldDB" id="A0A4S2MJC1"/>
<keyword evidence="2" id="KW-1185">Reference proteome</keyword>
<reference evidence="1 2" key="1">
    <citation type="submission" date="2019-04" db="EMBL/GenBank/DDBJ databases">
        <title>Comparative genomics and transcriptomics to analyze fruiting body development in filamentous ascomycetes.</title>
        <authorList>
            <consortium name="DOE Joint Genome Institute"/>
            <person name="Lutkenhaus R."/>
            <person name="Traeger S."/>
            <person name="Breuer J."/>
            <person name="Kuo A."/>
            <person name="Lipzen A."/>
            <person name="Pangilinan J."/>
            <person name="Dilworth D."/>
            <person name="Sandor L."/>
            <person name="Poggeler S."/>
            <person name="Barry K."/>
            <person name="Grigoriev I.V."/>
            <person name="Nowrousian M."/>
        </authorList>
    </citation>
    <scope>NUCLEOTIDE SEQUENCE [LARGE SCALE GENOMIC DNA]</scope>
    <source>
        <strain evidence="1 2">CBS 389.68</strain>
    </source>
</reference>
<evidence type="ECO:0000313" key="1">
    <source>
        <dbReference type="EMBL" id="TGZ76942.1"/>
    </source>
</evidence>
<gene>
    <name evidence="1" type="ORF">EX30DRAFT_375044</name>
</gene>
<evidence type="ECO:0000313" key="2">
    <source>
        <dbReference type="Proteomes" id="UP000298138"/>
    </source>
</evidence>
<protein>
    <submittedName>
        <fullName evidence="1">Uncharacterized protein</fullName>
    </submittedName>
</protein>
<organism evidence="1 2">
    <name type="scientific">Ascodesmis nigricans</name>
    <dbReference type="NCBI Taxonomy" id="341454"/>
    <lineage>
        <taxon>Eukaryota</taxon>
        <taxon>Fungi</taxon>
        <taxon>Dikarya</taxon>
        <taxon>Ascomycota</taxon>
        <taxon>Pezizomycotina</taxon>
        <taxon>Pezizomycetes</taxon>
        <taxon>Pezizales</taxon>
        <taxon>Ascodesmidaceae</taxon>
        <taxon>Ascodesmis</taxon>
    </lineage>
</organism>
<proteinExistence type="predicted"/>
<sequence length="203" mass="23120">MDASALEHELLWRRVADSSDVARNLDTDIRQEFTSCHQQAKDLWFRINRSDHRAAWQAQLVDELNQFGKRYRLSTGMAIEMYYDLDSPSRVYILDSILGLMQEIAAVIRELTKLGEVISLDDEIHLASHTQPPFFIHNGWRAIRAVQNYMGLAEILMGCYTGFPPPHVTGPGTDNFKIWKQGHDHRKKASSSINRAQPSTPGA</sequence>
<dbReference type="Proteomes" id="UP000298138">
    <property type="component" value="Unassembled WGS sequence"/>
</dbReference>